<proteinExistence type="predicted"/>
<dbReference type="InterPro" id="IPR036390">
    <property type="entry name" value="WH_DNA-bd_sf"/>
</dbReference>
<dbReference type="Gene3D" id="1.10.10.10">
    <property type="entry name" value="Winged helix-like DNA-binding domain superfamily/Winged helix DNA-binding domain"/>
    <property type="match status" value="1"/>
</dbReference>
<dbReference type="RefSeq" id="WP_257717339.1">
    <property type="nucleotide sequence ID" value="NZ_JANJOU010000014.1"/>
</dbReference>
<gene>
    <name evidence="2" type="ORF">NRP21_16605</name>
</gene>
<keyword evidence="1" id="KW-0238">DNA-binding</keyword>
<dbReference type="SUPFAM" id="SSF46785">
    <property type="entry name" value="Winged helix' DNA-binding domain"/>
    <property type="match status" value="1"/>
</dbReference>
<dbReference type="PROSITE" id="PS51197">
    <property type="entry name" value="HTH_RRF2_2"/>
    <property type="match status" value="1"/>
</dbReference>
<dbReference type="NCBIfam" id="TIGR00738">
    <property type="entry name" value="rrf2_super"/>
    <property type="match status" value="1"/>
</dbReference>
<comment type="caution">
    <text evidence="2">The sequence shown here is derived from an EMBL/GenBank/DDBJ whole genome shotgun (WGS) entry which is preliminary data.</text>
</comment>
<name>A0ABT1X6E5_9PROT</name>
<dbReference type="InterPro" id="IPR000944">
    <property type="entry name" value="Tscrpt_reg_Rrf2"/>
</dbReference>
<dbReference type="PANTHER" id="PTHR33221:SF5">
    <property type="entry name" value="HTH-TYPE TRANSCRIPTIONAL REGULATOR ISCR"/>
    <property type="match status" value="1"/>
</dbReference>
<keyword evidence="3" id="KW-1185">Reference proteome</keyword>
<dbReference type="Pfam" id="PF02082">
    <property type="entry name" value="Rrf2"/>
    <property type="match status" value="1"/>
</dbReference>
<evidence type="ECO:0000313" key="3">
    <source>
        <dbReference type="Proteomes" id="UP001524642"/>
    </source>
</evidence>
<dbReference type="EMBL" id="JANJOU010000014">
    <property type="protein sequence ID" value="MCR0983677.1"/>
    <property type="molecule type" value="Genomic_DNA"/>
</dbReference>
<organism evidence="2 3">
    <name type="scientific">Roseomonas populi</name>
    <dbReference type="NCBI Taxonomy" id="3121582"/>
    <lineage>
        <taxon>Bacteria</taxon>
        <taxon>Pseudomonadati</taxon>
        <taxon>Pseudomonadota</taxon>
        <taxon>Alphaproteobacteria</taxon>
        <taxon>Acetobacterales</taxon>
        <taxon>Roseomonadaceae</taxon>
        <taxon>Roseomonas</taxon>
    </lineage>
</organism>
<reference evidence="2 3" key="1">
    <citation type="submission" date="2022-06" db="EMBL/GenBank/DDBJ databases">
        <title>Roseomonas CN29.</title>
        <authorList>
            <person name="Cheng Y."/>
            <person name="He X."/>
        </authorList>
    </citation>
    <scope>NUCLEOTIDE SEQUENCE [LARGE SCALE GENOMIC DNA]</scope>
    <source>
        <strain evidence="2 3">CN29</strain>
    </source>
</reference>
<evidence type="ECO:0000256" key="1">
    <source>
        <dbReference type="ARBA" id="ARBA00023125"/>
    </source>
</evidence>
<dbReference type="Proteomes" id="UP001524642">
    <property type="component" value="Unassembled WGS sequence"/>
</dbReference>
<protein>
    <submittedName>
        <fullName evidence="2">Rrf2 family transcriptional regulator</fullName>
    </submittedName>
</protein>
<dbReference type="InterPro" id="IPR036388">
    <property type="entry name" value="WH-like_DNA-bd_sf"/>
</dbReference>
<evidence type="ECO:0000313" key="2">
    <source>
        <dbReference type="EMBL" id="MCR0983677.1"/>
    </source>
</evidence>
<accession>A0ABT1X6E5</accession>
<dbReference type="PANTHER" id="PTHR33221">
    <property type="entry name" value="WINGED HELIX-TURN-HELIX TRANSCRIPTIONAL REGULATOR, RRF2 FAMILY"/>
    <property type="match status" value="1"/>
</dbReference>
<sequence>MLTQKAKYGLRALAILAQEAPESPTMTIPDIAQRAHAPHKFLEAILLDLRRHGFVYSRRGKAGGYGLAQAPREIRIGDIIRAIDGPLAPIPCASLTAYRPCLDCPQPQACAIQRLMRQVRDATATVLDGTSLAELATHGEAVLGDAPEEAEGRAEPVGERI</sequence>